<dbReference type="SUPFAM" id="SSF51182">
    <property type="entry name" value="RmlC-like cupins"/>
    <property type="match status" value="1"/>
</dbReference>
<sequence>MDIPQITPKSDAEQGAMGQIYLATGKQVALRRWEESPGGFSKPTTRDYEAVGYLLKGAMELEFDGGTAKLDVGDSWLVPAGAIHRYRVVESIVAIEATSPPARFGDRDQPA</sequence>
<dbReference type="Proteomes" id="UP000225740">
    <property type="component" value="Unassembled WGS sequence"/>
</dbReference>
<dbReference type="InterPro" id="IPR014710">
    <property type="entry name" value="RmlC-like_jellyroll"/>
</dbReference>
<dbReference type="InterPro" id="IPR013096">
    <property type="entry name" value="Cupin_2"/>
</dbReference>
<dbReference type="Pfam" id="PF07883">
    <property type="entry name" value="Cupin_2"/>
    <property type="match status" value="1"/>
</dbReference>
<dbReference type="InterPro" id="IPR011051">
    <property type="entry name" value="RmlC_Cupin_sf"/>
</dbReference>
<feature type="domain" description="Cupin type-2" evidence="1">
    <location>
        <begin position="34"/>
        <end position="89"/>
    </location>
</feature>
<dbReference type="EMBL" id="NIZW01000014">
    <property type="protein sequence ID" value="PHQ33809.1"/>
    <property type="molecule type" value="Genomic_DNA"/>
</dbReference>
<keyword evidence="3" id="KW-1185">Reference proteome</keyword>
<reference evidence="2 3" key="1">
    <citation type="submission" date="2017-06" db="EMBL/GenBank/DDBJ databases">
        <title>Description of Rhodopirellula bahusiensis sp. nov.</title>
        <authorList>
            <person name="Kizina J."/>
            <person name="Harder J."/>
        </authorList>
    </citation>
    <scope>NUCLEOTIDE SEQUENCE [LARGE SCALE GENOMIC DNA]</scope>
    <source>
        <strain evidence="2 3">SWK21</strain>
    </source>
</reference>
<dbReference type="RefSeq" id="WP_099262026.1">
    <property type="nucleotide sequence ID" value="NZ_NIZW01000014.1"/>
</dbReference>
<evidence type="ECO:0000259" key="1">
    <source>
        <dbReference type="Pfam" id="PF07883"/>
    </source>
</evidence>
<evidence type="ECO:0000313" key="3">
    <source>
        <dbReference type="Proteomes" id="UP000225740"/>
    </source>
</evidence>
<evidence type="ECO:0000313" key="2">
    <source>
        <dbReference type="EMBL" id="PHQ33809.1"/>
    </source>
</evidence>
<dbReference type="AlphaFoldDB" id="A0A2G1W592"/>
<dbReference type="GeneID" id="90609912"/>
<name>A0A2G1W592_9BACT</name>
<proteinExistence type="predicted"/>
<organism evidence="2 3">
    <name type="scientific">Rhodopirellula bahusiensis</name>
    <dbReference type="NCBI Taxonomy" id="2014065"/>
    <lineage>
        <taxon>Bacteria</taxon>
        <taxon>Pseudomonadati</taxon>
        <taxon>Planctomycetota</taxon>
        <taxon>Planctomycetia</taxon>
        <taxon>Pirellulales</taxon>
        <taxon>Pirellulaceae</taxon>
        <taxon>Rhodopirellula</taxon>
    </lineage>
</organism>
<comment type="caution">
    <text evidence="2">The sequence shown here is derived from an EMBL/GenBank/DDBJ whole genome shotgun (WGS) entry which is preliminary data.</text>
</comment>
<protein>
    <submittedName>
        <fullName evidence="2">Cupin</fullName>
    </submittedName>
</protein>
<dbReference type="Gene3D" id="2.60.120.10">
    <property type="entry name" value="Jelly Rolls"/>
    <property type="match status" value="1"/>
</dbReference>
<gene>
    <name evidence="2" type="ORF">CEE69_17915</name>
</gene>
<dbReference type="OrthoDB" id="882143at2"/>
<accession>A0A2G1W592</accession>